<feature type="domain" description="DNA2/NAM7 helicase-like C-terminal" evidence="5">
    <location>
        <begin position="284"/>
        <end position="400"/>
    </location>
</feature>
<organism evidence="6 7">
    <name type="scientific">Micromonospora sicca</name>
    <dbReference type="NCBI Taxonomy" id="2202420"/>
    <lineage>
        <taxon>Bacteria</taxon>
        <taxon>Bacillati</taxon>
        <taxon>Actinomycetota</taxon>
        <taxon>Actinomycetes</taxon>
        <taxon>Micromonosporales</taxon>
        <taxon>Micromonosporaceae</taxon>
        <taxon>Micromonospora</taxon>
    </lineage>
</organism>
<dbReference type="InterPro" id="IPR027417">
    <property type="entry name" value="P-loop_NTPase"/>
</dbReference>
<evidence type="ECO:0000259" key="5">
    <source>
        <dbReference type="Pfam" id="PF13087"/>
    </source>
</evidence>
<dbReference type="GO" id="GO:0043139">
    <property type="term" value="F:5'-3' DNA helicase activity"/>
    <property type="evidence" value="ECO:0007669"/>
    <property type="project" value="TreeGrafter"/>
</dbReference>
<dbReference type="PANTHER" id="PTHR43788:SF16">
    <property type="entry name" value="HELICASE WITH ZINC FINGER 2"/>
    <property type="match status" value="1"/>
</dbReference>
<dbReference type="GO" id="GO:0005524">
    <property type="term" value="F:ATP binding"/>
    <property type="evidence" value="ECO:0007669"/>
    <property type="project" value="UniProtKB-KW"/>
</dbReference>
<dbReference type="EMBL" id="QGKS01000055">
    <property type="protein sequence ID" value="PWR17284.1"/>
    <property type="molecule type" value="Genomic_DNA"/>
</dbReference>
<keyword evidence="3 6" id="KW-0347">Helicase</keyword>
<dbReference type="AlphaFoldDB" id="A0A317DSC6"/>
<dbReference type="Pfam" id="PF13604">
    <property type="entry name" value="AAA_30"/>
    <property type="match status" value="1"/>
</dbReference>
<sequence>MDACRSRRNQPMTAAVQHQIATDQIWQHLQDGDRAVVVNSPPGAGKSTLVQSTAQRLASTAQVPVITQTNDQADDLVRGFRERLASTGIQVGRLHREDYNPPPDWRASNDILDLEDCQIIVAPADKWAYVEYDEPWRLGIIDEAYQVSSMHLAKIGSRFDRLLLVGDPGQLSPFSPAEEAALRMTGSWPLATAAGTVLTNHPQTSRVQLPVSWRLPASGAAIVAESFYAQPFRAGTVEEERGLWFPIRTARDDRLEQVIQTARQQGWCLVELPPAHLPRTDPECVQAITEIVRHLLVSRTRFIDGDQQHPLAPEHIAVGVTHRDQRALLRTAIDQMSACLGVGPGTITVDTANRLQGRQFEVVIAWHPLSGRRDASQFHLEAGRLCVLASRHRQACIVVTRGGIRAQLDSFPHNEPVWLGTAPPEVDGWEANHRFLDLLTPMRVTL</sequence>
<keyword evidence="4" id="KW-0067">ATP-binding</keyword>
<dbReference type="Pfam" id="PF13087">
    <property type="entry name" value="AAA_12"/>
    <property type="match status" value="1"/>
</dbReference>
<dbReference type="SUPFAM" id="SSF52540">
    <property type="entry name" value="P-loop containing nucleoside triphosphate hydrolases"/>
    <property type="match status" value="1"/>
</dbReference>
<gene>
    <name evidence="6" type="ORF">DKT69_01015</name>
</gene>
<keyword evidence="2" id="KW-0378">Hydrolase</keyword>
<evidence type="ECO:0000256" key="4">
    <source>
        <dbReference type="ARBA" id="ARBA00022840"/>
    </source>
</evidence>
<accession>A0A317DSC6</accession>
<dbReference type="PANTHER" id="PTHR43788">
    <property type="entry name" value="DNA2/NAM7 HELICASE FAMILY MEMBER"/>
    <property type="match status" value="1"/>
</dbReference>
<comment type="caution">
    <text evidence="6">The sequence shown here is derived from an EMBL/GenBank/DDBJ whole genome shotgun (WGS) entry which is preliminary data.</text>
</comment>
<name>A0A317DSC6_9ACTN</name>
<evidence type="ECO:0000313" key="7">
    <source>
        <dbReference type="Proteomes" id="UP000246050"/>
    </source>
</evidence>
<keyword evidence="1" id="KW-0547">Nucleotide-binding</keyword>
<proteinExistence type="predicted"/>
<dbReference type="GO" id="GO:0016787">
    <property type="term" value="F:hydrolase activity"/>
    <property type="evidence" value="ECO:0007669"/>
    <property type="project" value="UniProtKB-KW"/>
</dbReference>
<dbReference type="InterPro" id="IPR050534">
    <property type="entry name" value="Coronavir_polyprotein_1ab"/>
</dbReference>
<evidence type="ECO:0000256" key="1">
    <source>
        <dbReference type="ARBA" id="ARBA00022741"/>
    </source>
</evidence>
<dbReference type="Gene3D" id="3.40.50.300">
    <property type="entry name" value="P-loop containing nucleotide triphosphate hydrolases"/>
    <property type="match status" value="2"/>
</dbReference>
<dbReference type="Proteomes" id="UP000246050">
    <property type="component" value="Unassembled WGS sequence"/>
</dbReference>
<evidence type="ECO:0000313" key="6">
    <source>
        <dbReference type="EMBL" id="PWR17284.1"/>
    </source>
</evidence>
<evidence type="ECO:0000256" key="2">
    <source>
        <dbReference type="ARBA" id="ARBA00022801"/>
    </source>
</evidence>
<dbReference type="InterPro" id="IPR041679">
    <property type="entry name" value="DNA2/NAM7-like_C"/>
</dbReference>
<reference evidence="6 7" key="1">
    <citation type="submission" date="2018-05" db="EMBL/GenBank/DDBJ databases">
        <title>Micromonosporas from Atacama Desert.</title>
        <authorList>
            <person name="Carro L."/>
            <person name="Golinska P."/>
            <person name="Klenk H.-P."/>
            <person name="Goodfellow M."/>
        </authorList>
    </citation>
    <scope>NUCLEOTIDE SEQUENCE [LARGE SCALE GENOMIC DNA]</scope>
    <source>
        <strain evidence="6 7">4G51</strain>
    </source>
</reference>
<protein>
    <submittedName>
        <fullName evidence="6">Helicase</fullName>
    </submittedName>
</protein>
<evidence type="ECO:0000256" key="3">
    <source>
        <dbReference type="ARBA" id="ARBA00022806"/>
    </source>
</evidence>